<dbReference type="EMBL" id="JAFKCT010000004">
    <property type="protein sequence ID" value="MBN7811590.1"/>
    <property type="molecule type" value="Genomic_DNA"/>
</dbReference>
<evidence type="ECO:0000313" key="2">
    <source>
        <dbReference type="EMBL" id="MBN7811590.1"/>
    </source>
</evidence>
<dbReference type="HAMAP" id="MF_00652">
    <property type="entry name" value="UPF0246"/>
    <property type="match status" value="1"/>
</dbReference>
<name>A0ABS3C3Z3_9BACT</name>
<evidence type="ECO:0000313" key="3">
    <source>
        <dbReference type="Proteomes" id="UP000664317"/>
    </source>
</evidence>
<accession>A0ABS3C3Z3</accession>
<proteinExistence type="inferred from homology"/>
<dbReference type="InterPro" id="IPR005583">
    <property type="entry name" value="YaaA"/>
</dbReference>
<reference evidence="2 3" key="1">
    <citation type="submission" date="2021-03" db="EMBL/GenBank/DDBJ databases">
        <title>novel species isolated from a fishpond in China.</title>
        <authorList>
            <person name="Lu H."/>
            <person name="Cai Z."/>
        </authorList>
    </citation>
    <scope>NUCLEOTIDE SEQUENCE [LARGE SCALE GENOMIC DNA]</scope>
    <source>
        <strain evidence="2 3">H41</strain>
    </source>
</reference>
<dbReference type="PANTHER" id="PTHR30283">
    <property type="entry name" value="PEROXIDE STRESS RESPONSE PROTEIN YAAA"/>
    <property type="match status" value="1"/>
</dbReference>
<dbReference type="NCBIfam" id="NF002542">
    <property type="entry name" value="PRK02101.1-3"/>
    <property type="match status" value="1"/>
</dbReference>
<organism evidence="2 3">
    <name type="scientific">Algoriphagus oliviformis</name>
    <dbReference type="NCBI Taxonomy" id="2811231"/>
    <lineage>
        <taxon>Bacteria</taxon>
        <taxon>Pseudomonadati</taxon>
        <taxon>Bacteroidota</taxon>
        <taxon>Cytophagia</taxon>
        <taxon>Cytophagales</taxon>
        <taxon>Cyclobacteriaceae</taxon>
        <taxon>Algoriphagus</taxon>
    </lineage>
</organism>
<comment type="similarity">
    <text evidence="1">Belongs to the UPF0246 family.</text>
</comment>
<protein>
    <recommendedName>
        <fullName evidence="1">UPF0246 protein J0A68_11555</fullName>
    </recommendedName>
</protein>
<dbReference type="Proteomes" id="UP000664317">
    <property type="component" value="Unassembled WGS sequence"/>
</dbReference>
<keyword evidence="3" id="KW-1185">Reference proteome</keyword>
<evidence type="ECO:0000256" key="1">
    <source>
        <dbReference type="HAMAP-Rule" id="MF_00652"/>
    </source>
</evidence>
<dbReference type="Pfam" id="PF03883">
    <property type="entry name" value="H2O2_YaaD"/>
    <property type="match status" value="1"/>
</dbReference>
<dbReference type="RefSeq" id="WP_206578368.1">
    <property type="nucleotide sequence ID" value="NZ_JAFKCT010000004.1"/>
</dbReference>
<gene>
    <name evidence="2" type="primary">yaaA</name>
    <name evidence="2" type="ORF">J0A68_11555</name>
</gene>
<dbReference type="PANTHER" id="PTHR30283:SF4">
    <property type="entry name" value="PEROXIDE STRESS RESISTANCE PROTEIN YAAA"/>
    <property type="match status" value="1"/>
</dbReference>
<comment type="caution">
    <text evidence="2">The sequence shown here is derived from an EMBL/GenBank/DDBJ whole genome shotgun (WGS) entry which is preliminary data.</text>
</comment>
<sequence>MLILISPAKSLDYSVPEFKDYTLPDFTSDIKALVGVMKKKSAKEISELMHVSDNLGVLNEQRYKTFQKDFNTENSKQALLAFNGDVYTKIDVDHYSPEDFAFAQKHLRILSGLYGLLKPLDLIQPYRLEMGTSLVTKKGKNLYEYWDKKIAKAINEAASGMPVVNLASQEYFKAVHQKTLKSPVVNIHFKEHKNGSYQIIGIFAKQARGMMTNFAITQRLENPQDLKAFNLEGYEFSAPMSTDTDWVFIR</sequence>